<sequence>MEQTATRVAETVLDMDDVVVEENSLNVSIKRKNTDTKVKNDKVKKLSPVEQMSPAFEPAVDTRSLQDIQDMYIHSIPVDTQSTKSSLLDIQERDSSRDMQGFSVDNDDIKVEMHSGYSLSKFRSFLRTTKGMRSVQVEDYFPDLQLFQESTKYFMKTGSFGQPSFTDQEMYRLKKLLVKVWSRLERPHTFPLSLCLIFTEQ</sequence>
<organism evidence="1 2">
    <name type="scientific">Takifugu flavidus</name>
    <name type="common">sansaifugu</name>
    <dbReference type="NCBI Taxonomy" id="433684"/>
    <lineage>
        <taxon>Eukaryota</taxon>
        <taxon>Metazoa</taxon>
        <taxon>Chordata</taxon>
        <taxon>Craniata</taxon>
        <taxon>Vertebrata</taxon>
        <taxon>Euteleostomi</taxon>
        <taxon>Actinopterygii</taxon>
        <taxon>Neopterygii</taxon>
        <taxon>Teleostei</taxon>
        <taxon>Neoteleostei</taxon>
        <taxon>Acanthomorphata</taxon>
        <taxon>Eupercaria</taxon>
        <taxon>Tetraodontiformes</taxon>
        <taxon>Tetradontoidea</taxon>
        <taxon>Tetraodontidae</taxon>
        <taxon>Takifugu</taxon>
    </lineage>
</organism>
<keyword evidence="2" id="KW-1185">Reference proteome</keyword>
<gene>
    <name evidence="1" type="ORF">D4764_0014910</name>
</gene>
<accession>A0A5C6MDX7</accession>
<evidence type="ECO:0000313" key="2">
    <source>
        <dbReference type="Proteomes" id="UP000324091"/>
    </source>
</evidence>
<dbReference type="EMBL" id="RHFK02000828">
    <property type="protein sequence ID" value="TWW53053.1"/>
    <property type="molecule type" value="Genomic_DNA"/>
</dbReference>
<protein>
    <submittedName>
        <fullName evidence="1">Uncharacterized protein</fullName>
    </submittedName>
</protein>
<reference evidence="1 2" key="1">
    <citation type="submission" date="2019-04" db="EMBL/GenBank/DDBJ databases">
        <title>Chromosome genome assembly for Takifugu flavidus.</title>
        <authorList>
            <person name="Xiao S."/>
        </authorList>
    </citation>
    <scope>NUCLEOTIDE SEQUENCE [LARGE SCALE GENOMIC DNA]</scope>
    <source>
        <strain evidence="1">HTHZ2018</strain>
        <tissue evidence="1">Muscle</tissue>
    </source>
</reference>
<proteinExistence type="predicted"/>
<evidence type="ECO:0000313" key="1">
    <source>
        <dbReference type="EMBL" id="TWW53053.1"/>
    </source>
</evidence>
<name>A0A5C6MDX7_9TELE</name>
<dbReference type="Proteomes" id="UP000324091">
    <property type="component" value="Unassembled WGS sequence"/>
</dbReference>
<dbReference type="AlphaFoldDB" id="A0A5C6MDX7"/>
<comment type="caution">
    <text evidence="1">The sequence shown here is derived from an EMBL/GenBank/DDBJ whole genome shotgun (WGS) entry which is preliminary data.</text>
</comment>